<evidence type="ECO:0000256" key="2">
    <source>
        <dbReference type="SAM" id="Phobius"/>
    </source>
</evidence>
<name>A0A3M2S7H9_9HYPO</name>
<feature type="transmembrane region" description="Helical" evidence="2">
    <location>
        <begin position="241"/>
        <end position="261"/>
    </location>
</feature>
<dbReference type="AlphaFoldDB" id="A0A3M2S7H9"/>
<evidence type="ECO:0000313" key="3">
    <source>
        <dbReference type="EMBL" id="RMJ13518.1"/>
    </source>
</evidence>
<organism evidence="3 4">
    <name type="scientific">Fusarium kuroshium</name>
    <dbReference type="NCBI Taxonomy" id="2010991"/>
    <lineage>
        <taxon>Eukaryota</taxon>
        <taxon>Fungi</taxon>
        <taxon>Dikarya</taxon>
        <taxon>Ascomycota</taxon>
        <taxon>Pezizomycotina</taxon>
        <taxon>Sordariomycetes</taxon>
        <taxon>Hypocreomycetidae</taxon>
        <taxon>Hypocreales</taxon>
        <taxon>Nectriaceae</taxon>
        <taxon>Fusarium</taxon>
        <taxon>Fusarium solani species complex</taxon>
    </lineage>
</organism>
<feature type="transmembrane region" description="Helical" evidence="2">
    <location>
        <begin position="174"/>
        <end position="196"/>
    </location>
</feature>
<proteinExistence type="predicted"/>
<evidence type="ECO:0000313" key="4">
    <source>
        <dbReference type="Proteomes" id="UP000277212"/>
    </source>
</evidence>
<dbReference type="EMBL" id="NKUJ01000106">
    <property type="protein sequence ID" value="RMJ13518.1"/>
    <property type="molecule type" value="Genomic_DNA"/>
</dbReference>
<reference evidence="3 4" key="1">
    <citation type="submission" date="2017-06" db="EMBL/GenBank/DDBJ databases">
        <title>Comparative genomic analysis of Ambrosia Fusariam Clade fungi.</title>
        <authorList>
            <person name="Stajich J.E."/>
            <person name="Carrillo J."/>
            <person name="Kijimoto T."/>
            <person name="Eskalen A."/>
            <person name="O'Donnell K."/>
            <person name="Kasson M."/>
        </authorList>
    </citation>
    <scope>NUCLEOTIDE SEQUENCE [LARGE SCALE GENOMIC DNA]</scope>
    <source>
        <strain evidence="3">UCR3666</strain>
    </source>
</reference>
<feature type="compositionally biased region" description="Polar residues" evidence="1">
    <location>
        <begin position="64"/>
        <end position="74"/>
    </location>
</feature>
<accession>A0A3M2S7H9</accession>
<comment type="caution">
    <text evidence="3">The sequence shown here is derived from an EMBL/GenBank/DDBJ whole genome shotgun (WGS) entry which is preliminary data.</text>
</comment>
<evidence type="ECO:0000256" key="1">
    <source>
        <dbReference type="SAM" id="MobiDB-lite"/>
    </source>
</evidence>
<gene>
    <name evidence="3" type="ORF">CDV36_006802</name>
</gene>
<dbReference type="Proteomes" id="UP000277212">
    <property type="component" value="Unassembled WGS sequence"/>
</dbReference>
<feature type="transmembrane region" description="Helical" evidence="2">
    <location>
        <begin position="273"/>
        <end position="291"/>
    </location>
</feature>
<keyword evidence="2" id="KW-0812">Transmembrane</keyword>
<feature type="compositionally biased region" description="Low complexity" evidence="1">
    <location>
        <begin position="49"/>
        <end position="63"/>
    </location>
</feature>
<keyword evidence="2" id="KW-0472">Membrane</keyword>
<sequence>MEPPPLRNAIRKKRSTRASNLTISLAPELAPPSSRSITSPVRRSPARPSPAQQSAPSSLVSPVRGTTQQHNYSGPSPDFLAPADYGSIRSERPDERADSTETVRGPLSLDRGGTPPLTPFPRWVSDEDEDDVRAWDEQSTSRMDNKLGFDGRNVPVTVVRLEGRWIVSSAIHGFVLAMQFAVSLGVFSALMWVTVWKEDEPGNDFTEWLWTFVDPILITLLLPCSITLLAHEVKLLSSVALLYLQSLILAVTTAASVVLWARCFQEQSPEVKGVLMGCNVMLWGLALFGFIRAAVVWKAEVGDEVGVDVERGVAYGTFVPWGGDERRGSL</sequence>
<feature type="compositionally biased region" description="Basic and acidic residues" evidence="1">
    <location>
        <begin position="89"/>
        <end position="101"/>
    </location>
</feature>
<dbReference type="OrthoDB" id="5105067at2759"/>
<protein>
    <submittedName>
        <fullName evidence="3">Uncharacterized protein</fullName>
    </submittedName>
</protein>
<keyword evidence="2" id="KW-1133">Transmembrane helix</keyword>
<keyword evidence="4" id="KW-1185">Reference proteome</keyword>
<feature type="transmembrane region" description="Helical" evidence="2">
    <location>
        <begin position="208"/>
        <end position="229"/>
    </location>
</feature>
<feature type="region of interest" description="Disordered" evidence="1">
    <location>
        <begin position="1"/>
        <end position="130"/>
    </location>
</feature>